<dbReference type="Proteomes" id="UP000223828">
    <property type="component" value="Unassembled WGS sequence"/>
</dbReference>
<dbReference type="EMBL" id="CP093217">
    <property type="protein sequence ID" value="UQW80577.1"/>
    <property type="molecule type" value="Genomic_DNA"/>
</dbReference>
<dbReference type="CDD" id="cd05233">
    <property type="entry name" value="SDR_c"/>
    <property type="match status" value="1"/>
</dbReference>
<comment type="similarity">
    <text evidence="1">Belongs to the short-chain dehydrogenases/reductases (SDR) family.</text>
</comment>
<dbReference type="Pfam" id="PF13561">
    <property type="entry name" value="adh_short_C2"/>
    <property type="match status" value="1"/>
</dbReference>
<evidence type="ECO:0000313" key="5">
    <source>
        <dbReference type="Proteomes" id="UP001056588"/>
    </source>
</evidence>
<dbReference type="Gene3D" id="3.40.50.720">
    <property type="entry name" value="NAD(P)-binding Rossmann-like Domain"/>
    <property type="match status" value="1"/>
</dbReference>
<reference evidence="4" key="2">
    <citation type="submission" date="2017-10" db="EMBL/GenBank/DDBJ databases">
        <title>Staphylococcus edaphicus sp. nov., isolated in Antarctica, harbouring mecC gene and genomic islands essential in adaptation to extreme environment.</title>
        <authorList>
            <person name="Pantucek R."/>
            <person name="Sedlacek I."/>
            <person name="Indrakova A."/>
            <person name="Vrbovska V."/>
            <person name="Maslanova I."/>
            <person name="Kovarovic V."/>
            <person name="Svec P."/>
            <person name="Kralova S."/>
            <person name="Kristofova L."/>
            <person name="Keklakova J."/>
            <person name="Petras P."/>
            <person name="Doskar J."/>
        </authorList>
    </citation>
    <scope>NUCLEOTIDE SEQUENCE [LARGE SCALE GENOMIC DNA]</scope>
    <source>
        <strain evidence="4">CCM 5085</strain>
    </source>
</reference>
<dbReference type="AlphaFoldDB" id="A0A2C6VFA4"/>
<evidence type="ECO:0000313" key="4">
    <source>
        <dbReference type="Proteomes" id="UP000223828"/>
    </source>
</evidence>
<accession>A0A2C6VFA4</accession>
<name>A0A2C6VFA4_9STAP</name>
<dbReference type="InterPro" id="IPR050259">
    <property type="entry name" value="SDR"/>
</dbReference>
<keyword evidence="5" id="KW-1185">Reference proteome</keyword>
<dbReference type="PRINTS" id="PR00080">
    <property type="entry name" value="SDRFAMILY"/>
</dbReference>
<evidence type="ECO:0000313" key="2">
    <source>
        <dbReference type="EMBL" id="PHK48991.1"/>
    </source>
</evidence>
<sequence>MKALVMGGSGSIGSAIVDRLLKDGYEVIVHYHHTSIETLQTRYEQQPVQFIQIDLMQDIVFDDYFEHIANLDCLVYASGTALYGQIQDMSDEMIDSSYQIHVRQFIRICRFFVDQLRQSKNGRIIVVSSIWGETGASMESVYSAMKGAQITFVKALSQELAMTSVTVNAITPGLVYGNMSQVWSEAELTSITDELPQQRMIDPVEIAHTCSYLCHPLAKSITGTIQKVNGAWYL</sequence>
<evidence type="ECO:0000256" key="1">
    <source>
        <dbReference type="ARBA" id="ARBA00006484"/>
    </source>
</evidence>
<reference evidence="3" key="4">
    <citation type="submission" date="2022-03" db="EMBL/GenBank/DDBJ databases">
        <title>Complete Genome Sequence of Staphylococcus edaphicus strain CCM 8731.</title>
        <authorList>
            <person name="Rimmer C.O."/>
            <person name="Thomas J.C."/>
        </authorList>
    </citation>
    <scope>NUCLEOTIDE SEQUENCE</scope>
    <source>
        <strain evidence="3">CCM 8731</strain>
    </source>
</reference>
<dbReference type="OrthoDB" id="9803333at2"/>
<dbReference type="SUPFAM" id="SSF51735">
    <property type="entry name" value="NAD(P)-binding Rossmann-fold domains"/>
    <property type="match status" value="1"/>
</dbReference>
<protein>
    <submittedName>
        <fullName evidence="2">3-oxoacyl-ACP reductase</fullName>
    </submittedName>
    <submittedName>
        <fullName evidence="3">SDR family oxidoreductase</fullName>
    </submittedName>
</protein>
<dbReference type="PANTHER" id="PTHR42879">
    <property type="entry name" value="3-OXOACYL-(ACYL-CARRIER-PROTEIN) REDUCTASE"/>
    <property type="match status" value="1"/>
</dbReference>
<evidence type="ECO:0000313" key="3">
    <source>
        <dbReference type="EMBL" id="UQW80577.1"/>
    </source>
</evidence>
<dbReference type="InterPro" id="IPR036291">
    <property type="entry name" value="NAD(P)-bd_dom_sf"/>
</dbReference>
<dbReference type="NCBIfam" id="NF047420">
    <property type="entry name" value="EF_P_mod_YmfI"/>
    <property type="match status" value="1"/>
</dbReference>
<organism evidence="2 4">
    <name type="scientific">Staphylococcus edaphicus</name>
    <dbReference type="NCBI Taxonomy" id="1955013"/>
    <lineage>
        <taxon>Bacteria</taxon>
        <taxon>Bacillati</taxon>
        <taxon>Bacillota</taxon>
        <taxon>Bacilli</taxon>
        <taxon>Bacillales</taxon>
        <taxon>Staphylococcaceae</taxon>
        <taxon>Staphylococcus</taxon>
    </lineage>
</organism>
<reference evidence="2" key="1">
    <citation type="journal article" date="2017" name="Appl. Environ. Microbiol.">
        <title>Staphylococcus edaphicus sp. nov., isolated in Antarctica, harbours mecC gene and genomic islands with suspected role in adaptation to extreme environment.</title>
        <authorList>
            <person name="Pantucek R."/>
            <person name="Sedlacek I."/>
            <person name="Indrakova A."/>
            <person name="Vrbovska V."/>
            <person name="Maslanova I."/>
            <person name="Kovarovic V."/>
            <person name="Svec P."/>
            <person name="Kralova S."/>
            <person name="Kristofova L."/>
            <person name="Keklakova J."/>
            <person name="Petras P."/>
            <person name="Doskar J."/>
        </authorList>
    </citation>
    <scope>NUCLEOTIDE SEQUENCE</scope>
    <source>
        <strain evidence="2">CCM 8730</strain>
    </source>
</reference>
<gene>
    <name evidence="2" type="ORF">BTJ66_10680</name>
    <name evidence="3" type="ORF">MNY58_08190</name>
</gene>
<dbReference type="EMBL" id="MRZN01000019">
    <property type="protein sequence ID" value="PHK48991.1"/>
    <property type="molecule type" value="Genomic_DNA"/>
</dbReference>
<proteinExistence type="inferred from homology"/>
<dbReference type="RefSeq" id="WP_099090942.1">
    <property type="nucleotide sequence ID" value="NZ_CP093217.1"/>
</dbReference>
<dbReference type="Proteomes" id="UP001056588">
    <property type="component" value="Chromosome"/>
</dbReference>
<dbReference type="PRINTS" id="PR00081">
    <property type="entry name" value="GDHRDH"/>
</dbReference>
<dbReference type="PANTHER" id="PTHR42879:SF2">
    <property type="entry name" value="3-OXOACYL-[ACYL-CARRIER-PROTEIN] REDUCTASE FABG"/>
    <property type="match status" value="1"/>
</dbReference>
<reference evidence="2" key="3">
    <citation type="submission" date="2017-10" db="EMBL/GenBank/DDBJ databases">
        <authorList>
            <person name="Vrbovska V."/>
            <person name="Kovarovic V."/>
            <person name="Indrakova A."/>
        </authorList>
    </citation>
    <scope>NUCLEOTIDE SEQUENCE</scope>
    <source>
        <strain evidence="2">CCM 8730</strain>
    </source>
</reference>
<dbReference type="InterPro" id="IPR002347">
    <property type="entry name" value="SDR_fam"/>
</dbReference>